<feature type="transmembrane region" description="Helical" evidence="1">
    <location>
        <begin position="64"/>
        <end position="86"/>
    </location>
</feature>
<keyword evidence="1" id="KW-0472">Membrane</keyword>
<accession>A0A9X1I0I8</accession>
<evidence type="ECO:0000313" key="3">
    <source>
        <dbReference type="Proteomes" id="UP001139199"/>
    </source>
</evidence>
<protein>
    <submittedName>
        <fullName evidence="2">Uncharacterized protein</fullName>
    </submittedName>
</protein>
<organism evidence="2 3">
    <name type="scientific">Neotamlana laminarinivorans</name>
    <dbReference type="NCBI Taxonomy" id="2883124"/>
    <lineage>
        <taxon>Bacteria</taxon>
        <taxon>Pseudomonadati</taxon>
        <taxon>Bacteroidota</taxon>
        <taxon>Flavobacteriia</taxon>
        <taxon>Flavobacteriales</taxon>
        <taxon>Flavobacteriaceae</taxon>
        <taxon>Neotamlana</taxon>
    </lineage>
</organism>
<reference evidence="2" key="1">
    <citation type="submission" date="2021-10" db="EMBL/GenBank/DDBJ databases">
        <title>Tamlana sargassums sp. nov., and Tamlana laminarinivorans sp. nov., two new bacteria isolated from the brown alga.</title>
        <authorList>
            <person name="Li J."/>
        </authorList>
    </citation>
    <scope>NUCLEOTIDE SEQUENCE</scope>
    <source>
        <strain evidence="2">PT2-4</strain>
    </source>
</reference>
<sequence length="157" mass="18291">MLQTRHFNLCEHSKRSLKHGITCGLTNKKPDFIEFCPNIKFTEAFNNSYKSLNSDIKIARKGKIVAYIKFALLIIIGLFVILKSYYLLIEANTRDYSRSGYHYFKLAILVLILGSAIVKLGFISLSNYIKPLRELKFEKKEIDLILRKYNKYKSTKL</sequence>
<keyword evidence="3" id="KW-1185">Reference proteome</keyword>
<dbReference type="RefSeq" id="WP_226541054.1">
    <property type="nucleotide sequence ID" value="NZ_JAJAPW010000001.1"/>
</dbReference>
<evidence type="ECO:0000256" key="1">
    <source>
        <dbReference type="SAM" id="Phobius"/>
    </source>
</evidence>
<comment type="caution">
    <text evidence="2">The sequence shown here is derived from an EMBL/GenBank/DDBJ whole genome shotgun (WGS) entry which is preliminary data.</text>
</comment>
<proteinExistence type="predicted"/>
<dbReference type="Proteomes" id="UP001139199">
    <property type="component" value="Unassembled WGS sequence"/>
</dbReference>
<keyword evidence="1" id="KW-0812">Transmembrane</keyword>
<name>A0A9X1I0I8_9FLAO</name>
<dbReference type="AlphaFoldDB" id="A0A9X1I0I8"/>
<evidence type="ECO:0000313" key="2">
    <source>
        <dbReference type="EMBL" id="MCB4797957.1"/>
    </source>
</evidence>
<keyword evidence="1" id="KW-1133">Transmembrane helix</keyword>
<gene>
    <name evidence="2" type="ORF">LG649_03825</name>
</gene>
<feature type="transmembrane region" description="Helical" evidence="1">
    <location>
        <begin position="106"/>
        <end position="129"/>
    </location>
</feature>
<dbReference type="EMBL" id="JAJAPW010000001">
    <property type="protein sequence ID" value="MCB4797957.1"/>
    <property type="molecule type" value="Genomic_DNA"/>
</dbReference>